<feature type="disulfide bond" evidence="1">
    <location>
        <begin position="343"/>
        <end position="352"/>
    </location>
</feature>
<feature type="chain" id="PRO_5009311421" evidence="2">
    <location>
        <begin position="22"/>
        <end position="392"/>
    </location>
</feature>
<dbReference type="PANTHER" id="PTHR24044">
    <property type="entry name" value="NOTCH LIGAND FAMILY MEMBER"/>
    <property type="match status" value="1"/>
</dbReference>
<evidence type="ECO:0000313" key="5">
    <source>
        <dbReference type="WBParaSite" id="Hba_21253"/>
    </source>
</evidence>
<dbReference type="PANTHER" id="PTHR24044:SF420">
    <property type="entry name" value="DELTA AND NOTCH-LIKE EPIDERMAL GROWTH FACTOR-RELATED RECEPTOR ISOFORM X1"/>
    <property type="match status" value="1"/>
</dbReference>
<name>A0A1I7XUU4_HETBA</name>
<dbReference type="InterPro" id="IPR000742">
    <property type="entry name" value="EGF"/>
</dbReference>
<proteinExistence type="predicted"/>
<dbReference type="PROSITE" id="PS50026">
    <property type="entry name" value="EGF_3"/>
    <property type="match status" value="2"/>
</dbReference>
<evidence type="ECO:0000313" key="4">
    <source>
        <dbReference type="Proteomes" id="UP000095283"/>
    </source>
</evidence>
<dbReference type="WBParaSite" id="Hba_21253">
    <property type="protein sequence ID" value="Hba_21253"/>
    <property type="gene ID" value="Hba_21253"/>
</dbReference>
<evidence type="ECO:0000256" key="1">
    <source>
        <dbReference type="PROSITE-ProRule" id="PRU00076"/>
    </source>
</evidence>
<protein>
    <submittedName>
        <fullName evidence="5">EGF-like domain-containing protein</fullName>
    </submittedName>
</protein>
<feature type="disulfide bond" evidence="1">
    <location>
        <begin position="379"/>
        <end position="388"/>
    </location>
</feature>
<dbReference type="AlphaFoldDB" id="A0A1I7XUU4"/>
<keyword evidence="2" id="KW-0732">Signal</keyword>
<dbReference type="CDD" id="cd00054">
    <property type="entry name" value="EGF_CA"/>
    <property type="match status" value="1"/>
</dbReference>
<keyword evidence="4" id="KW-1185">Reference proteome</keyword>
<dbReference type="Pfam" id="PF00008">
    <property type="entry name" value="EGF"/>
    <property type="match status" value="1"/>
</dbReference>
<sequence>MYYKPISLLINIVYLIISVLSKGITEMSGFHCMNANSMRLDRIFHGLPQKTNPPFEFSILDKDGRAAEYYELGQIFKVRLVGYVHFRGLMLQSRLCDPQGYLIGALRGGEFIINDQNEFGIGFQYCDSSLSNDSITHTNDDKKFLIEAEWKTDIDVGAVQFMLTVAVENTLYWERWRPRHGFIRPKYLEGVDVIDKLFSNEELIETNSEESSTPPPFDSSAFEEMIASEENNINKDNLKMESLVALQPGVPLFEFESTTSSTTKIAGDETIAAVSQKLFKKFNPAAKEMLNSEDVKFLNTHAQLAQSDFVELEMDLEETCLQANPCDNNGVCTVTDGKLRCDCPRGWVGEKCQVSCPPDLCSDKGECIMKTNGQIGCRCIPGTTGSRCERGV</sequence>
<feature type="signal peptide" evidence="2">
    <location>
        <begin position="1"/>
        <end position="21"/>
    </location>
</feature>
<dbReference type="Gene3D" id="2.60.40.4060">
    <property type="entry name" value="Reeler domain"/>
    <property type="match status" value="1"/>
</dbReference>
<dbReference type="Gene3D" id="2.10.25.10">
    <property type="entry name" value="Laminin"/>
    <property type="match status" value="1"/>
</dbReference>
<reference evidence="5" key="1">
    <citation type="submission" date="2016-11" db="UniProtKB">
        <authorList>
            <consortium name="WormBaseParasite"/>
        </authorList>
    </citation>
    <scope>IDENTIFICATION</scope>
</reference>
<dbReference type="SUPFAM" id="SSF57184">
    <property type="entry name" value="Growth factor receptor domain"/>
    <property type="match status" value="1"/>
</dbReference>
<keyword evidence="1" id="KW-0245">EGF-like domain</keyword>
<feature type="domain" description="EGF-like" evidence="3">
    <location>
        <begin position="354"/>
        <end position="389"/>
    </location>
</feature>
<dbReference type="InterPro" id="IPR042307">
    <property type="entry name" value="Reeler_sf"/>
</dbReference>
<dbReference type="GO" id="GO:0005112">
    <property type="term" value="F:Notch binding"/>
    <property type="evidence" value="ECO:0007669"/>
    <property type="project" value="TreeGrafter"/>
</dbReference>
<organism evidence="4 5">
    <name type="scientific">Heterorhabditis bacteriophora</name>
    <name type="common">Entomopathogenic nematode worm</name>
    <dbReference type="NCBI Taxonomy" id="37862"/>
    <lineage>
        <taxon>Eukaryota</taxon>
        <taxon>Metazoa</taxon>
        <taxon>Ecdysozoa</taxon>
        <taxon>Nematoda</taxon>
        <taxon>Chromadorea</taxon>
        <taxon>Rhabditida</taxon>
        <taxon>Rhabditina</taxon>
        <taxon>Rhabditomorpha</taxon>
        <taxon>Strongyloidea</taxon>
        <taxon>Heterorhabditidae</taxon>
        <taxon>Heterorhabditis</taxon>
    </lineage>
</organism>
<comment type="caution">
    <text evidence="1">Lacks conserved residue(s) required for the propagation of feature annotation.</text>
</comment>
<dbReference type="PROSITE" id="PS00022">
    <property type="entry name" value="EGF_1"/>
    <property type="match status" value="2"/>
</dbReference>
<dbReference type="CDD" id="cd08544">
    <property type="entry name" value="Reeler"/>
    <property type="match status" value="1"/>
</dbReference>
<dbReference type="Pfam" id="PF02014">
    <property type="entry name" value="Reeler"/>
    <property type="match status" value="1"/>
</dbReference>
<dbReference type="InterPro" id="IPR050906">
    <property type="entry name" value="Notch_signaling"/>
</dbReference>
<feature type="domain" description="EGF-like" evidence="3">
    <location>
        <begin position="316"/>
        <end position="353"/>
    </location>
</feature>
<dbReference type="Proteomes" id="UP000095283">
    <property type="component" value="Unplaced"/>
</dbReference>
<evidence type="ECO:0000256" key="2">
    <source>
        <dbReference type="SAM" id="SignalP"/>
    </source>
</evidence>
<dbReference type="SMART" id="SM00181">
    <property type="entry name" value="EGF"/>
    <property type="match status" value="2"/>
</dbReference>
<evidence type="ECO:0000259" key="3">
    <source>
        <dbReference type="PROSITE" id="PS50026"/>
    </source>
</evidence>
<dbReference type="InterPro" id="IPR009030">
    <property type="entry name" value="Growth_fac_rcpt_cys_sf"/>
</dbReference>
<keyword evidence="1" id="KW-1015">Disulfide bond</keyword>
<dbReference type="InterPro" id="IPR002861">
    <property type="entry name" value="Reeler_dom"/>
</dbReference>
<accession>A0A1I7XUU4</accession>